<dbReference type="InParanoid" id="A0A448YF39"/>
<accession>A0A448YF39</accession>
<feature type="compositionally biased region" description="Low complexity" evidence="1">
    <location>
        <begin position="139"/>
        <end position="178"/>
    </location>
</feature>
<evidence type="ECO:0000256" key="1">
    <source>
        <dbReference type="SAM" id="MobiDB-lite"/>
    </source>
</evidence>
<sequence>MQFKNIICFTSLLLSQVLAAPVEKRSNPDDDIEYSTVRYPVYHLLDDEAGTDIAVLHRRDIDPNNLPPGAAYSTVTTTVDGQFGTYLEVVYTSTIRPATTYVVTQTFYSTITLGNGQVTTISSVSDSTTTESAVYATDPPASQVTTSAAPSSSASAPSVSTSTSLTSSPSTTSDSVTSQITSSPSVVTASDSLSVSFASTSESSLSYTPYYTETDDGTCIVYYAEDDETESYSDDTPYTTQTLTSVVATITITQS</sequence>
<dbReference type="AlphaFoldDB" id="A0A448YF39"/>
<feature type="region of interest" description="Disordered" evidence="1">
    <location>
        <begin position="132"/>
        <end position="179"/>
    </location>
</feature>
<organism evidence="3 4">
    <name type="scientific">Brettanomyces naardenensis</name>
    <name type="common">Yeast</name>
    <dbReference type="NCBI Taxonomy" id="13370"/>
    <lineage>
        <taxon>Eukaryota</taxon>
        <taxon>Fungi</taxon>
        <taxon>Dikarya</taxon>
        <taxon>Ascomycota</taxon>
        <taxon>Saccharomycotina</taxon>
        <taxon>Pichiomycetes</taxon>
        <taxon>Pichiales</taxon>
        <taxon>Pichiaceae</taxon>
        <taxon>Brettanomyces</taxon>
    </lineage>
</organism>
<evidence type="ECO:0000256" key="2">
    <source>
        <dbReference type="SAM" id="SignalP"/>
    </source>
</evidence>
<protein>
    <submittedName>
        <fullName evidence="3">DEKNAAC100766</fullName>
    </submittedName>
</protein>
<dbReference type="EMBL" id="CAACVR010000001">
    <property type="protein sequence ID" value="VEU19553.1"/>
    <property type="molecule type" value="Genomic_DNA"/>
</dbReference>
<evidence type="ECO:0000313" key="3">
    <source>
        <dbReference type="EMBL" id="VEU19553.1"/>
    </source>
</evidence>
<name>A0A448YF39_BRENA</name>
<evidence type="ECO:0000313" key="4">
    <source>
        <dbReference type="Proteomes" id="UP000290900"/>
    </source>
</evidence>
<dbReference type="OrthoDB" id="3997642at2759"/>
<gene>
    <name evidence="3" type="ORF">BRENAR_LOCUS290</name>
</gene>
<proteinExistence type="predicted"/>
<dbReference type="Proteomes" id="UP000290900">
    <property type="component" value="Unassembled WGS sequence"/>
</dbReference>
<feature type="signal peptide" evidence="2">
    <location>
        <begin position="1"/>
        <end position="19"/>
    </location>
</feature>
<keyword evidence="2" id="KW-0732">Signal</keyword>
<feature type="chain" id="PRO_5019261926" evidence="2">
    <location>
        <begin position="20"/>
        <end position="255"/>
    </location>
</feature>
<reference evidence="3 4" key="1">
    <citation type="submission" date="2018-12" db="EMBL/GenBank/DDBJ databases">
        <authorList>
            <person name="Tiukova I."/>
            <person name="Dainat J."/>
        </authorList>
    </citation>
    <scope>NUCLEOTIDE SEQUENCE [LARGE SCALE GENOMIC DNA]</scope>
</reference>
<keyword evidence="4" id="KW-1185">Reference proteome</keyword>